<dbReference type="OrthoDB" id="72471at2"/>
<organism evidence="1 2">
    <name type="scientific">Aidingimonas halophila</name>
    <dbReference type="NCBI Taxonomy" id="574349"/>
    <lineage>
        <taxon>Bacteria</taxon>
        <taxon>Pseudomonadati</taxon>
        <taxon>Pseudomonadota</taxon>
        <taxon>Gammaproteobacteria</taxon>
        <taxon>Oceanospirillales</taxon>
        <taxon>Halomonadaceae</taxon>
        <taxon>Aidingimonas</taxon>
    </lineage>
</organism>
<evidence type="ECO:0000313" key="2">
    <source>
        <dbReference type="Proteomes" id="UP000198500"/>
    </source>
</evidence>
<proteinExistence type="predicted"/>
<protein>
    <recommendedName>
        <fullName evidence="3">Morphogenetic protein</fullName>
    </recommendedName>
</protein>
<keyword evidence="2" id="KW-1185">Reference proteome</keyword>
<dbReference type="EMBL" id="FNNI01000001">
    <property type="protein sequence ID" value="SDW18902.1"/>
    <property type="molecule type" value="Genomic_DNA"/>
</dbReference>
<name>A0A1H2RHG6_9GAMM</name>
<reference evidence="1 2" key="1">
    <citation type="submission" date="2016-10" db="EMBL/GenBank/DDBJ databases">
        <authorList>
            <person name="de Groot N.N."/>
        </authorList>
    </citation>
    <scope>NUCLEOTIDE SEQUENCE [LARGE SCALE GENOMIC DNA]</scope>
    <source>
        <strain evidence="1 2">DSM 19219</strain>
    </source>
</reference>
<accession>A0A1H2RHG6</accession>
<dbReference type="Proteomes" id="UP000198500">
    <property type="component" value="Unassembled WGS sequence"/>
</dbReference>
<dbReference type="AlphaFoldDB" id="A0A1H2RHG6"/>
<dbReference type="RefSeq" id="WP_092567741.1">
    <property type="nucleotide sequence ID" value="NZ_BMXH01000001.1"/>
</dbReference>
<evidence type="ECO:0008006" key="3">
    <source>
        <dbReference type="Google" id="ProtNLM"/>
    </source>
</evidence>
<evidence type="ECO:0000313" key="1">
    <source>
        <dbReference type="EMBL" id="SDW18902.1"/>
    </source>
</evidence>
<sequence length="222" mass="24673">MKEHGRIFTGDNVRAILDGRKSQTRRIVTPQNSLIDGHGASAKAWQTMGLDLDSAWVDNGPSPGGWPGPFLKVPAADGTVHRLYSRIQPGDRIWGREAFRNRRVDSLPGDVDYRADNPGVATVPGSYGRSWKPSIHMPRWASRITLEVTDVRVERLQDISDADAAAEGIGFHGCMGIPGDKSWLRMHFQQLWEDINGPGSWGANPIVWAYSFQRIDDQQEAT</sequence>
<gene>
    <name evidence="1" type="ORF">SAMN05443545_101326</name>
</gene>
<dbReference type="STRING" id="574349.SAMN05443545_101326"/>